<dbReference type="AlphaFoldDB" id="A0A5A8F8Q3"/>
<protein>
    <submittedName>
        <fullName evidence="1">Uncharacterized protein</fullName>
    </submittedName>
</protein>
<organism evidence="1 2">
    <name type="scientific">Deferribacter autotrophicus</name>
    <dbReference type="NCBI Taxonomy" id="500465"/>
    <lineage>
        <taxon>Bacteria</taxon>
        <taxon>Pseudomonadati</taxon>
        <taxon>Deferribacterota</taxon>
        <taxon>Deferribacteres</taxon>
        <taxon>Deferribacterales</taxon>
        <taxon>Deferribacteraceae</taxon>
        <taxon>Deferribacter</taxon>
    </lineage>
</organism>
<evidence type="ECO:0000313" key="1">
    <source>
        <dbReference type="EMBL" id="KAA0259081.1"/>
    </source>
</evidence>
<accession>A0A5A8F8Q3</accession>
<keyword evidence="2" id="KW-1185">Reference proteome</keyword>
<sequence>MTEKELGFEIKGYSFKEATFTGPETLLFEELDNEGYLHFAKTAENKFMLYVSTPELNVTKITSPFTVHELIGFIMKAYDEGKKELAHFLLLHLAEAYENLATMENV</sequence>
<dbReference type="EMBL" id="VFJB01000003">
    <property type="protein sequence ID" value="KAA0259081.1"/>
    <property type="molecule type" value="Genomic_DNA"/>
</dbReference>
<dbReference type="Proteomes" id="UP000322876">
    <property type="component" value="Unassembled WGS sequence"/>
</dbReference>
<name>A0A5A8F8Q3_9BACT</name>
<proteinExistence type="predicted"/>
<dbReference type="OrthoDB" id="9916363at2"/>
<reference evidence="1 2" key="1">
    <citation type="submission" date="2019-06" db="EMBL/GenBank/DDBJ databases">
        <title>Genomic insights into carbon and energy metabolism of Deferribacter autotrophicus revealed new metabolic traits in the phylum Deferribacteres.</title>
        <authorList>
            <person name="Slobodkin A.I."/>
            <person name="Slobodkina G.B."/>
            <person name="Allioux M."/>
            <person name="Alain K."/>
            <person name="Jebbar M."/>
            <person name="Shadrin V."/>
            <person name="Kublanov I.V."/>
            <person name="Toshchakov S.V."/>
            <person name="Bonch-Osmolovskaya E.A."/>
        </authorList>
    </citation>
    <scope>NUCLEOTIDE SEQUENCE [LARGE SCALE GENOMIC DNA]</scope>
    <source>
        <strain evidence="1 2">SL50</strain>
    </source>
</reference>
<evidence type="ECO:0000313" key="2">
    <source>
        <dbReference type="Proteomes" id="UP000322876"/>
    </source>
</evidence>
<gene>
    <name evidence="1" type="ORF">FHQ18_03785</name>
</gene>
<dbReference type="RefSeq" id="WP_149265838.1">
    <property type="nucleotide sequence ID" value="NZ_VFJB01000003.1"/>
</dbReference>
<comment type="caution">
    <text evidence="1">The sequence shown here is derived from an EMBL/GenBank/DDBJ whole genome shotgun (WGS) entry which is preliminary data.</text>
</comment>